<evidence type="ECO:0000256" key="6">
    <source>
        <dbReference type="ARBA" id="ARBA00022737"/>
    </source>
</evidence>
<name>A0A6J8AEP5_MYTCO</name>
<reference evidence="12 13" key="1">
    <citation type="submission" date="2020-06" db="EMBL/GenBank/DDBJ databases">
        <authorList>
            <person name="Li R."/>
            <person name="Bekaert M."/>
        </authorList>
    </citation>
    <scope>NUCLEOTIDE SEQUENCE [LARGE SCALE GENOMIC DNA]</scope>
    <source>
        <strain evidence="13">wild</strain>
    </source>
</reference>
<evidence type="ECO:0000256" key="10">
    <source>
        <dbReference type="ARBA" id="ARBA00023180"/>
    </source>
</evidence>
<dbReference type="Gene3D" id="3.80.10.10">
    <property type="entry name" value="Ribonuclease Inhibitor"/>
    <property type="match status" value="1"/>
</dbReference>
<dbReference type="OrthoDB" id="6107924at2759"/>
<dbReference type="InterPro" id="IPR001611">
    <property type="entry name" value="Leu-rich_rpt"/>
</dbReference>
<accession>A0A6J8AEP5</accession>
<dbReference type="PANTHER" id="PTHR24365">
    <property type="entry name" value="TOLL-LIKE RECEPTOR"/>
    <property type="match status" value="1"/>
</dbReference>
<keyword evidence="5" id="KW-0732">Signal</keyword>
<dbReference type="Pfam" id="PF13855">
    <property type="entry name" value="LRR_8"/>
    <property type="match status" value="1"/>
</dbReference>
<comment type="similarity">
    <text evidence="2">Belongs to the Toll-like receptor family.</text>
</comment>
<evidence type="ECO:0000256" key="9">
    <source>
        <dbReference type="ARBA" id="ARBA00023170"/>
    </source>
</evidence>
<evidence type="ECO:0000256" key="2">
    <source>
        <dbReference type="ARBA" id="ARBA00009634"/>
    </source>
</evidence>
<dbReference type="SUPFAM" id="SSF52200">
    <property type="entry name" value="Toll/Interleukin receptor TIR domain"/>
    <property type="match status" value="1"/>
</dbReference>
<evidence type="ECO:0000256" key="8">
    <source>
        <dbReference type="ARBA" id="ARBA00023136"/>
    </source>
</evidence>
<proteinExistence type="inferred from homology"/>
<dbReference type="GO" id="GO:0038023">
    <property type="term" value="F:signaling receptor activity"/>
    <property type="evidence" value="ECO:0007669"/>
    <property type="project" value="TreeGrafter"/>
</dbReference>
<keyword evidence="10" id="KW-0325">Glycoprotein</keyword>
<dbReference type="Gene3D" id="3.40.50.10140">
    <property type="entry name" value="Toll/interleukin-1 receptor homology (TIR) domain"/>
    <property type="match status" value="1"/>
</dbReference>
<dbReference type="InterPro" id="IPR000157">
    <property type="entry name" value="TIR_dom"/>
</dbReference>
<organism evidence="12 13">
    <name type="scientific">Mytilus coruscus</name>
    <name type="common">Sea mussel</name>
    <dbReference type="NCBI Taxonomy" id="42192"/>
    <lineage>
        <taxon>Eukaryota</taxon>
        <taxon>Metazoa</taxon>
        <taxon>Spiralia</taxon>
        <taxon>Lophotrochozoa</taxon>
        <taxon>Mollusca</taxon>
        <taxon>Bivalvia</taxon>
        <taxon>Autobranchia</taxon>
        <taxon>Pteriomorphia</taxon>
        <taxon>Mytilida</taxon>
        <taxon>Mytiloidea</taxon>
        <taxon>Mytilidae</taxon>
        <taxon>Mytilinae</taxon>
        <taxon>Mytilus</taxon>
    </lineage>
</organism>
<dbReference type="InterPro" id="IPR003591">
    <property type="entry name" value="Leu-rich_rpt_typical-subtyp"/>
</dbReference>
<dbReference type="PANTHER" id="PTHR24365:SF541">
    <property type="entry name" value="PROTEIN TOLL-RELATED"/>
    <property type="match status" value="1"/>
</dbReference>
<evidence type="ECO:0000259" key="11">
    <source>
        <dbReference type="PROSITE" id="PS50104"/>
    </source>
</evidence>
<keyword evidence="9" id="KW-0675">Receptor</keyword>
<dbReference type="AlphaFoldDB" id="A0A6J8AEP5"/>
<dbReference type="PROSITE" id="PS50104">
    <property type="entry name" value="TIR"/>
    <property type="match status" value="1"/>
</dbReference>
<dbReference type="GO" id="GO:0005886">
    <property type="term" value="C:plasma membrane"/>
    <property type="evidence" value="ECO:0007669"/>
    <property type="project" value="TreeGrafter"/>
</dbReference>
<comment type="subcellular location">
    <subcellularLocation>
        <location evidence="1">Membrane</location>
        <topology evidence="1">Single-pass membrane protein</topology>
    </subcellularLocation>
</comment>
<keyword evidence="6" id="KW-0677">Repeat</keyword>
<dbReference type="GO" id="GO:0007165">
    <property type="term" value="P:signal transduction"/>
    <property type="evidence" value="ECO:0007669"/>
    <property type="project" value="InterPro"/>
</dbReference>
<dbReference type="InterPro" id="IPR032675">
    <property type="entry name" value="LRR_dom_sf"/>
</dbReference>
<dbReference type="EMBL" id="CACVKT020001210">
    <property type="protein sequence ID" value="CAC5365951.1"/>
    <property type="molecule type" value="Genomic_DNA"/>
</dbReference>
<keyword evidence="3" id="KW-0433">Leucine-rich repeat</keyword>
<evidence type="ECO:0000256" key="3">
    <source>
        <dbReference type="ARBA" id="ARBA00022614"/>
    </source>
</evidence>
<evidence type="ECO:0000256" key="5">
    <source>
        <dbReference type="ARBA" id="ARBA00022729"/>
    </source>
</evidence>
<dbReference type="Proteomes" id="UP000507470">
    <property type="component" value="Unassembled WGS sequence"/>
</dbReference>
<evidence type="ECO:0000313" key="12">
    <source>
        <dbReference type="EMBL" id="CAC5365951.1"/>
    </source>
</evidence>
<evidence type="ECO:0000256" key="4">
    <source>
        <dbReference type="ARBA" id="ARBA00022692"/>
    </source>
</evidence>
<dbReference type="SUPFAM" id="SSF52058">
    <property type="entry name" value="L domain-like"/>
    <property type="match status" value="1"/>
</dbReference>
<sequence length="396" mass="45992">MKKYHNDKVSAYNDKVLAYNNKVSAYNDKVSAYNNKVSIKLFFINFGVHMFLAANSSDTARQPFPGYFHWHEDTVASEYLMCPNSCHQQITKGRTFAGNSVTTCCVEYSRPYWIISKSENLIGFLRLEPSGENGFVIVHGGATSTLFYKIFYQQGNLEVIPSSLCEFRKIVDINFSENQVENTPNIECLHILDTLNLSFNRIERLNNSTFRVLKYLRVLDLSDNKIQYIEPNTNFKMQYFSRFNNYVSPQPTRFDVYLSFNTENYNIMKWINTVVVYNLEKNGLTVCLPPRDFTPGGVQVEQILTEIANSNSYLVILSNGFLKSQFQKTEWNQIWAHYKSNKCGRIAVVNYDILDSSHIKDRRLKAFVRLGLTFDFCNFDNKLLEDLEIRLRTNNL</sequence>
<keyword evidence="8" id="KW-0472">Membrane</keyword>
<evidence type="ECO:0000256" key="7">
    <source>
        <dbReference type="ARBA" id="ARBA00022989"/>
    </source>
</evidence>
<evidence type="ECO:0000313" key="13">
    <source>
        <dbReference type="Proteomes" id="UP000507470"/>
    </source>
</evidence>
<dbReference type="SMART" id="SM00369">
    <property type="entry name" value="LRR_TYP"/>
    <property type="match status" value="2"/>
</dbReference>
<dbReference type="Pfam" id="PF13676">
    <property type="entry name" value="TIR_2"/>
    <property type="match status" value="1"/>
</dbReference>
<dbReference type="PROSITE" id="PS51450">
    <property type="entry name" value="LRR"/>
    <property type="match status" value="2"/>
</dbReference>
<protein>
    <recommendedName>
        <fullName evidence="11">TIR domain-containing protein</fullName>
    </recommendedName>
</protein>
<keyword evidence="13" id="KW-1185">Reference proteome</keyword>
<keyword evidence="7" id="KW-1133">Transmembrane helix</keyword>
<gene>
    <name evidence="12" type="ORF">MCOR_6428</name>
</gene>
<dbReference type="InterPro" id="IPR035897">
    <property type="entry name" value="Toll_tir_struct_dom_sf"/>
</dbReference>
<feature type="domain" description="TIR" evidence="11">
    <location>
        <begin position="252"/>
        <end position="387"/>
    </location>
</feature>
<evidence type="ECO:0000256" key="1">
    <source>
        <dbReference type="ARBA" id="ARBA00004167"/>
    </source>
</evidence>
<keyword evidence="4" id="KW-0812">Transmembrane</keyword>